<name>A0A0M6WQE6_9FIRM</name>
<sequence>MDILLQMLPFPGGFIILQNIIVAICVAFVVTNLENYYDIKEIKNKYVDIFIKTLPFYLPPILMYQFSEYRMGLYIYIELVMLVMIIGIKKSEDIWDWKKIILFSCLTVIAATWRTESFLYIGEVGLLILLTSKFKISLRKKLCCIGILFLGFYSINTLQNISLNNE</sequence>
<keyword evidence="1" id="KW-1133">Transmembrane helix</keyword>
<dbReference type="Proteomes" id="UP000049979">
    <property type="component" value="Unassembled WGS sequence"/>
</dbReference>
<gene>
    <name evidence="2" type="ORF">M72_29031</name>
</gene>
<accession>A0A0M6WQE6</accession>
<feature type="transmembrane region" description="Helical" evidence="1">
    <location>
        <begin position="100"/>
        <end position="130"/>
    </location>
</feature>
<keyword evidence="3" id="KW-1185">Reference proteome</keyword>
<evidence type="ECO:0000313" key="2">
    <source>
        <dbReference type="EMBL" id="CRL39118.1"/>
    </source>
</evidence>
<keyword evidence="1" id="KW-0472">Membrane</keyword>
<evidence type="ECO:0000313" key="3">
    <source>
        <dbReference type="Proteomes" id="UP000049979"/>
    </source>
</evidence>
<dbReference type="OrthoDB" id="2043362at2"/>
<evidence type="ECO:0000256" key="1">
    <source>
        <dbReference type="SAM" id="Phobius"/>
    </source>
</evidence>
<feature type="transmembrane region" description="Helical" evidence="1">
    <location>
        <begin position="12"/>
        <end position="33"/>
    </location>
</feature>
<feature type="transmembrane region" description="Helical" evidence="1">
    <location>
        <begin position="142"/>
        <end position="161"/>
    </location>
</feature>
<dbReference type="AlphaFoldDB" id="A0A0M6WQE6"/>
<protein>
    <submittedName>
        <fullName evidence="2">Uncharacterized protein</fullName>
    </submittedName>
</protein>
<dbReference type="EMBL" id="CVRR01000020">
    <property type="protein sequence ID" value="CRL39118.1"/>
    <property type="molecule type" value="Genomic_DNA"/>
</dbReference>
<feature type="transmembrane region" description="Helical" evidence="1">
    <location>
        <begin position="71"/>
        <end position="88"/>
    </location>
</feature>
<proteinExistence type="predicted"/>
<organism evidence="2 3">
    <name type="scientific">Roseburia faecis</name>
    <dbReference type="NCBI Taxonomy" id="301302"/>
    <lineage>
        <taxon>Bacteria</taxon>
        <taxon>Bacillati</taxon>
        <taxon>Bacillota</taxon>
        <taxon>Clostridia</taxon>
        <taxon>Lachnospirales</taxon>
        <taxon>Lachnospiraceae</taxon>
        <taxon>Roseburia</taxon>
    </lineage>
</organism>
<dbReference type="RefSeq" id="WP_141652718.1">
    <property type="nucleotide sequence ID" value="NZ_CP173697.1"/>
</dbReference>
<keyword evidence="1" id="KW-0812">Transmembrane</keyword>
<reference evidence="3" key="1">
    <citation type="submission" date="2015-05" db="EMBL/GenBank/DDBJ databases">
        <authorList>
            <consortium name="Pathogen Informatics"/>
        </authorList>
    </citation>
    <scope>NUCLEOTIDE SEQUENCE [LARGE SCALE GENOMIC DNA]</scope>
    <source>
        <strain evidence="3">M72</strain>
    </source>
</reference>